<dbReference type="GO" id="GO:0051604">
    <property type="term" value="P:protein maturation"/>
    <property type="evidence" value="ECO:0007669"/>
    <property type="project" value="TreeGrafter"/>
</dbReference>
<dbReference type="OrthoDB" id="9801934at2"/>
<name>A0A6L3ZF19_9FLAO</name>
<dbReference type="RefSeq" id="WP_151693431.1">
    <property type="nucleotide sequence ID" value="NZ_BMGX01000001.1"/>
</dbReference>
<keyword evidence="5" id="KW-1185">Reference proteome</keyword>
<accession>A0A6L3ZF19</accession>
<dbReference type="Pfam" id="PF02769">
    <property type="entry name" value="AIRS_C"/>
    <property type="match status" value="1"/>
</dbReference>
<gene>
    <name evidence="4" type="ORF">F8C82_09920</name>
</gene>
<feature type="domain" description="PurM-like N-terminal" evidence="2">
    <location>
        <begin position="37"/>
        <end position="139"/>
    </location>
</feature>
<comment type="caution">
    <text evidence="4">The sequence shown here is derived from an EMBL/GenBank/DDBJ whole genome shotgun (WGS) entry which is preliminary data.</text>
</comment>
<dbReference type="PANTHER" id="PTHR30303:SF4">
    <property type="entry name" value="HYDROGENASE EXPRESSION_FORMATION PROTEIN HYPE"/>
    <property type="match status" value="1"/>
</dbReference>
<dbReference type="InterPro" id="IPR036676">
    <property type="entry name" value="PurM-like_C_sf"/>
</dbReference>
<proteinExistence type="inferred from homology"/>
<dbReference type="InterPro" id="IPR011854">
    <property type="entry name" value="HypE"/>
</dbReference>
<dbReference type="InterPro" id="IPR036921">
    <property type="entry name" value="PurM-like_N_sf"/>
</dbReference>
<dbReference type="InterPro" id="IPR010918">
    <property type="entry name" value="PurM-like_C_dom"/>
</dbReference>
<dbReference type="InterPro" id="IPR016188">
    <property type="entry name" value="PurM-like_N"/>
</dbReference>
<comment type="similarity">
    <text evidence="1">Belongs to the HypE family.</text>
</comment>
<feature type="domain" description="PurM-like C-terminal" evidence="3">
    <location>
        <begin position="160"/>
        <end position="317"/>
    </location>
</feature>
<dbReference type="SUPFAM" id="SSF55326">
    <property type="entry name" value="PurM N-terminal domain-like"/>
    <property type="match status" value="1"/>
</dbReference>
<evidence type="ECO:0000259" key="2">
    <source>
        <dbReference type="Pfam" id="PF00586"/>
    </source>
</evidence>
<reference evidence="4 5" key="1">
    <citation type="submission" date="2019-10" db="EMBL/GenBank/DDBJ databases">
        <title>Genome sequence of Phaeocystidibacter marisrubri JCM30614 (type strain).</title>
        <authorList>
            <person name="Bowman J.P."/>
        </authorList>
    </citation>
    <scope>NUCLEOTIDE SEQUENCE [LARGE SCALE GENOMIC DNA]</scope>
    <source>
        <strain evidence="4 5">JCM 30614</strain>
    </source>
</reference>
<protein>
    <submittedName>
        <fullName evidence="4">AIR synthase</fullName>
    </submittedName>
</protein>
<dbReference type="Gene3D" id="3.90.650.10">
    <property type="entry name" value="PurM-like C-terminal domain"/>
    <property type="match status" value="1"/>
</dbReference>
<evidence type="ECO:0000313" key="4">
    <source>
        <dbReference type="EMBL" id="KAB2816002.1"/>
    </source>
</evidence>
<dbReference type="PANTHER" id="PTHR30303">
    <property type="entry name" value="HYDROGENASE ISOENZYMES FORMATION PROTEIN HYPE"/>
    <property type="match status" value="1"/>
</dbReference>
<sequence>MKLEAGKLGSSELTDIICSQTGATPSAVRTGPSFGVDVSLVDIGNGRGLVQTSDPLSYIPSLGLEESAWLSVHLMANDMATSGLAPQFGQFVLNLPAHLSESDFKTYWSFIHKFSSEIGLAITGGHTGFFEGVNSTIAGGGTLTSIGDLDKIRLSNMGSPNDELIVTKSAALSSTSILAMSFPETVVQKLGTEIQREASSAFFQTSSLKDALIAVGQQGEHPEVKALHDVTEGGVIGALIELATASSCGLQINLESLPLEEAQEAICRLFSLNPFRCVGAGSMIIACAAGTSDSVIQRLKNAGISASMVGVLKEQTHGLQWTNGDESGELEYQDRDPYWEAFGHALKNGWR</sequence>
<dbReference type="Gene3D" id="3.30.1330.10">
    <property type="entry name" value="PurM-like, N-terminal domain"/>
    <property type="match status" value="1"/>
</dbReference>
<dbReference type="Pfam" id="PF00586">
    <property type="entry name" value="AIRS"/>
    <property type="match status" value="1"/>
</dbReference>
<dbReference type="AlphaFoldDB" id="A0A6L3ZF19"/>
<dbReference type="Proteomes" id="UP000484164">
    <property type="component" value="Unassembled WGS sequence"/>
</dbReference>
<dbReference type="SUPFAM" id="SSF56042">
    <property type="entry name" value="PurM C-terminal domain-like"/>
    <property type="match status" value="1"/>
</dbReference>
<dbReference type="EMBL" id="WBVQ01000002">
    <property type="protein sequence ID" value="KAB2816002.1"/>
    <property type="molecule type" value="Genomic_DNA"/>
</dbReference>
<evidence type="ECO:0000256" key="1">
    <source>
        <dbReference type="ARBA" id="ARBA00006243"/>
    </source>
</evidence>
<evidence type="ECO:0000259" key="3">
    <source>
        <dbReference type="Pfam" id="PF02769"/>
    </source>
</evidence>
<evidence type="ECO:0000313" key="5">
    <source>
        <dbReference type="Proteomes" id="UP000484164"/>
    </source>
</evidence>
<organism evidence="4 5">
    <name type="scientific">Phaeocystidibacter marisrubri</name>
    <dbReference type="NCBI Taxonomy" id="1577780"/>
    <lineage>
        <taxon>Bacteria</taxon>
        <taxon>Pseudomonadati</taxon>
        <taxon>Bacteroidota</taxon>
        <taxon>Flavobacteriia</taxon>
        <taxon>Flavobacteriales</taxon>
        <taxon>Phaeocystidibacteraceae</taxon>
        <taxon>Phaeocystidibacter</taxon>
    </lineage>
</organism>